<dbReference type="Proteomes" id="UP000243605">
    <property type="component" value="Unassembled WGS sequence"/>
</dbReference>
<name>A0A662Z781_9STAP</name>
<dbReference type="RefSeq" id="WP_091476574.1">
    <property type="nucleotide sequence ID" value="NZ_FOIT01000007.1"/>
</dbReference>
<gene>
    <name evidence="1" type="ORF">SAMN05192557_1996</name>
</gene>
<dbReference type="AlphaFoldDB" id="A0A662Z781"/>
<keyword evidence="2" id="KW-1185">Reference proteome</keyword>
<protein>
    <recommendedName>
        <fullName evidence="3">Universal stress protein family protein</fullName>
    </recommendedName>
</protein>
<evidence type="ECO:0000313" key="2">
    <source>
        <dbReference type="Proteomes" id="UP000243605"/>
    </source>
</evidence>
<sequence length="218" mass="24996">MTGENVLVILNQRSYNNSTIERGVKIAEAFKSKLNVLFVMDAHAEYNHTLKLALAETQVLSILNQVETYNIEEYDDVSDFYRIVNSFIDEQENEHVVFANLSDEEENKVLGQAFVDELMRSKPDVELHVVSYKKEFPKKINEYEPAAHAYLVETEGDLSLSYAKTENIFVEGHFFQDRATDFDTGVFIVSEVARSLDDIDVPVYKIVEKAAEKIELKK</sequence>
<proteinExistence type="predicted"/>
<accession>A0A662Z781</accession>
<evidence type="ECO:0008006" key="3">
    <source>
        <dbReference type="Google" id="ProtNLM"/>
    </source>
</evidence>
<dbReference type="EMBL" id="FOIT01000007">
    <property type="protein sequence ID" value="SEW18093.1"/>
    <property type="molecule type" value="Genomic_DNA"/>
</dbReference>
<reference evidence="1 2" key="1">
    <citation type="submission" date="2016-10" db="EMBL/GenBank/DDBJ databases">
        <authorList>
            <person name="Varghese N."/>
            <person name="Submissions S."/>
        </authorList>
    </citation>
    <scope>NUCLEOTIDE SEQUENCE [LARGE SCALE GENOMIC DNA]</scope>
    <source>
        <strain evidence="1 2">IBRC-M10081</strain>
    </source>
</reference>
<dbReference type="OrthoDB" id="9806130at2"/>
<organism evidence="1 2">
    <name type="scientific">Aliicoccus persicus</name>
    <dbReference type="NCBI Taxonomy" id="930138"/>
    <lineage>
        <taxon>Bacteria</taxon>
        <taxon>Bacillati</taxon>
        <taxon>Bacillota</taxon>
        <taxon>Bacilli</taxon>
        <taxon>Bacillales</taxon>
        <taxon>Staphylococcaceae</taxon>
        <taxon>Aliicoccus</taxon>
    </lineage>
</organism>
<evidence type="ECO:0000313" key="1">
    <source>
        <dbReference type="EMBL" id="SEW18093.1"/>
    </source>
</evidence>